<keyword evidence="4" id="KW-1185">Reference proteome</keyword>
<accession>A0A8H4J591</accession>
<dbReference type="AlphaFoldDB" id="A0A8H4J591"/>
<organism evidence="3 4">
    <name type="scientific">Botryosphaeria dothidea</name>
    <dbReference type="NCBI Taxonomy" id="55169"/>
    <lineage>
        <taxon>Eukaryota</taxon>
        <taxon>Fungi</taxon>
        <taxon>Dikarya</taxon>
        <taxon>Ascomycota</taxon>
        <taxon>Pezizomycotina</taxon>
        <taxon>Dothideomycetes</taxon>
        <taxon>Dothideomycetes incertae sedis</taxon>
        <taxon>Botryosphaeriales</taxon>
        <taxon>Botryosphaeriaceae</taxon>
        <taxon>Botryosphaeria</taxon>
    </lineage>
</organism>
<evidence type="ECO:0000313" key="4">
    <source>
        <dbReference type="Proteomes" id="UP000572817"/>
    </source>
</evidence>
<protein>
    <submittedName>
        <fullName evidence="3">Uncharacterized protein</fullName>
    </submittedName>
</protein>
<keyword evidence="2" id="KW-0812">Transmembrane</keyword>
<evidence type="ECO:0000313" key="3">
    <source>
        <dbReference type="EMBL" id="KAF4312991.1"/>
    </source>
</evidence>
<sequence length="599" mass="65197">MKLQSTRQNVGFAVVASSMVLILFPVIKIAAAGLYGTTLSSGQRDISIQLDSSLPELLESTKSASDASESAGNFAEWTTNTASDSRERPGILDNLVFSNISGLTNHDDSLTTPGDAVELTVPAILVDVNCTGLTDDMFNYTASGCGWTGSVVKCTLRVACIAEPCKELIDMDYLIYSYKSPYTGVVYYGPDTGNLNAYLSEYKDSDASTRGAVCSRALHLVDVKTRFNQQTQRGLEDSVTVLPWSPSHFDRDSIKVRRTYNASDLPSWISPPRNYLALGGKQYAVDSGSHLDGDSLWPTDATSINFFNLLATYAEYKAGNLTSLLDPESLSVAAKEMYTAYTVQALTELRLFATGSLKNTTATLFMQRERISQDLTSTIIVEVLLFLVLCCLIWIFIRFPSSHILPKDPDTIATRFSLLAGSNLVQRLREDPSTRQPDAALWSEKAGLGWWPAPSSEGSSKRWRWGIDVGSGMIQQDWNHPPLEDTPGKTSETVSASNMGSAIPETSGSRASLSDPPAQYEIWPQQSSYLPVNQQESDDEEARLSRRSSASAVVQSFSPMARAPTIQPSGNDGGYALPELSPVSPISSTLPFAVDDTPR</sequence>
<feature type="region of interest" description="Disordered" evidence="1">
    <location>
        <begin position="474"/>
        <end position="517"/>
    </location>
</feature>
<feature type="region of interest" description="Disordered" evidence="1">
    <location>
        <begin position="530"/>
        <end position="599"/>
    </location>
</feature>
<evidence type="ECO:0000256" key="2">
    <source>
        <dbReference type="SAM" id="Phobius"/>
    </source>
</evidence>
<gene>
    <name evidence="3" type="ORF">GTA08_BOTSDO01760</name>
</gene>
<keyword evidence="2" id="KW-0472">Membrane</keyword>
<dbReference type="PANTHER" id="PTHR37544:SF3">
    <property type="entry name" value="SPRAY"/>
    <property type="match status" value="1"/>
</dbReference>
<keyword evidence="2" id="KW-1133">Transmembrane helix</keyword>
<reference evidence="3" key="1">
    <citation type="submission" date="2020-04" db="EMBL/GenBank/DDBJ databases">
        <title>Genome Assembly and Annotation of Botryosphaeria dothidea sdau 11-99, a Latent Pathogen of Apple Fruit Ring Rot in China.</title>
        <authorList>
            <person name="Yu C."/>
            <person name="Diao Y."/>
            <person name="Lu Q."/>
            <person name="Zhao J."/>
            <person name="Cui S."/>
            <person name="Peng C."/>
            <person name="He B."/>
            <person name="Liu H."/>
        </authorList>
    </citation>
    <scope>NUCLEOTIDE SEQUENCE [LARGE SCALE GENOMIC DNA]</scope>
    <source>
        <strain evidence="3">Sdau11-99</strain>
    </source>
</reference>
<name>A0A8H4J591_9PEZI</name>
<evidence type="ECO:0000256" key="1">
    <source>
        <dbReference type="SAM" id="MobiDB-lite"/>
    </source>
</evidence>
<feature type="transmembrane region" description="Helical" evidence="2">
    <location>
        <begin position="12"/>
        <end position="35"/>
    </location>
</feature>
<dbReference type="PANTHER" id="PTHR37544">
    <property type="entry name" value="SPRAY-RELATED"/>
    <property type="match status" value="1"/>
</dbReference>
<proteinExistence type="predicted"/>
<dbReference type="OrthoDB" id="3912677at2759"/>
<dbReference type="EMBL" id="WWBZ02000001">
    <property type="protein sequence ID" value="KAF4312991.1"/>
    <property type="molecule type" value="Genomic_DNA"/>
</dbReference>
<dbReference type="Proteomes" id="UP000572817">
    <property type="component" value="Unassembled WGS sequence"/>
</dbReference>
<feature type="transmembrane region" description="Helical" evidence="2">
    <location>
        <begin position="375"/>
        <end position="397"/>
    </location>
</feature>
<feature type="compositionally biased region" description="Polar residues" evidence="1">
    <location>
        <begin position="488"/>
        <end position="512"/>
    </location>
</feature>
<comment type="caution">
    <text evidence="3">The sequence shown here is derived from an EMBL/GenBank/DDBJ whole genome shotgun (WGS) entry which is preliminary data.</text>
</comment>